<organism evidence="3 4">
    <name type="scientific">Pycnococcus provasolii</name>
    <dbReference type="NCBI Taxonomy" id="41880"/>
    <lineage>
        <taxon>Eukaryota</taxon>
        <taxon>Viridiplantae</taxon>
        <taxon>Chlorophyta</taxon>
        <taxon>Pseudoscourfieldiophyceae</taxon>
        <taxon>Pseudoscourfieldiales</taxon>
        <taxon>Pycnococcaceae</taxon>
        <taxon>Pycnococcus</taxon>
    </lineage>
</organism>
<feature type="transmembrane region" description="Helical" evidence="2">
    <location>
        <begin position="54"/>
        <end position="77"/>
    </location>
</feature>
<evidence type="ECO:0000256" key="2">
    <source>
        <dbReference type="SAM" id="Phobius"/>
    </source>
</evidence>
<keyword evidence="4" id="KW-1185">Reference proteome</keyword>
<accession>A0A830HSG0</accession>
<keyword evidence="2" id="KW-0472">Membrane</keyword>
<evidence type="ECO:0000313" key="3">
    <source>
        <dbReference type="EMBL" id="GHP09635.1"/>
    </source>
</evidence>
<reference evidence="3" key="1">
    <citation type="submission" date="2020-10" db="EMBL/GenBank/DDBJ databases">
        <title>Unveiling of a novel bifunctional photoreceptor, Dualchrome1, isolated from a cosmopolitan green alga.</title>
        <authorList>
            <person name="Suzuki S."/>
            <person name="Kawachi M."/>
        </authorList>
    </citation>
    <scope>NUCLEOTIDE SEQUENCE</scope>
    <source>
        <strain evidence="3">NIES 2893</strain>
    </source>
</reference>
<feature type="compositionally biased region" description="Acidic residues" evidence="1">
    <location>
        <begin position="173"/>
        <end position="183"/>
    </location>
</feature>
<name>A0A830HSG0_9CHLO</name>
<dbReference type="InterPro" id="IPR053288">
    <property type="entry name" value="TGD_Bridge_Protein"/>
</dbReference>
<feature type="region of interest" description="Disordered" evidence="1">
    <location>
        <begin position="143"/>
        <end position="183"/>
    </location>
</feature>
<keyword evidence="2" id="KW-0812">Transmembrane</keyword>
<feature type="transmembrane region" description="Helical" evidence="2">
    <location>
        <begin position="83"/>
        <end position="102"/>
    </location>
</feature>
<dbReference type="AlphaFoldDB" id="A0A830HSG0"/>
<sequence>MSSISIPGPKSADAAKAKNTSAYGSWNADSLKPKMPTVELPTVKSKRFGPMGPALAMGIGCGAGIGLGVTGAMGVGIPVGLHLGFGVGAGCGVGIGYGYGYGTGRAYEFDGKSSQLKRKPGRTNLFASLTALNPWMRTMDVLAEDNDDRDSDSATAARRRRQRSRRRVFGNSNDDDGDDDDRP</sequence>
<dbReference type="EMBL" id="BNJQ01000025">
    <property type="protein sequence ID" value="GHP09635.1"/>
    <property type="molecule type" value="Genomic_DNA"/>
</dbReference>
<keyword evidence="2" id="KW-1133">Transmembrane helix</keyword>
<dbReference type="PANTHER" id="PTHR34201">
    <property type="entry name" value="GLYCINE-RICH PROTEIN"/>
    <property type="match status" value="1"/>
</dbReference>
<dbReference type="Proteomes" id="UP000660262">
    <property type="component" value="Unassembled WGS sequence"/>
</dbReference>
<evidence type="ECO:0000313" key="4">
    <source>
        <dbReference type="Proteomes" id="UP000660262"/>
    </source>
</evidence>
<gene>
    <name evidence="3" type="ORF">PPROV_000837000</name>
</gene>
<protein>
    <submittedName>
        <fullName evidence="3">Uncharacterized protein</fullName>
    </submittedName>
</protein>
<proteinExistence type="predicted"/>
<comment type="caution">
    <text evidence="3">The sequence shown here is derived from an EMBL/GenBank/DDBJ whole genome shotgun (WGS) entry which is preliminary data.</text>
</comment>
<dbReference type="PANTHER" id="PTHR34201:SF1">
    <property type="entry name" value="GLYCINE-RICH PROTEIN"/>
    <property type="match status" value="1"/>
</dbReference>
<evidence type="ECO:0000256" key="1">
    <source>
        <dbReference type="SAM" id="MobiDB-lite"/>
    </source>
</evidence>
<feature type="compositionally biased region" description="Basic residues" evidence="1">
    <location>
        <begin position="157"/>
        <end position="168"/>
    </location>
</feature>